<evidence type="ECO:0000313" key="1">
    <source>
        <dbReference type="EMBL" id="KAI5666047.1"/>
    </source>
</evidence>
<proteinExistence type="predicted"/>
<accession>A0ACC0B0U0</accession>
<evidence type="ECO:0000313" key="2">
    <source>
        <dbReference type="Proteomes" id="UP001060085"/>
    </source>
</evidence>
<comment type="caution">
    <text evidence="1">The sequence shown here is derived from an EMBL/GenBank/DDBJ whole genome shotgun (WGS) entry which is preliminary data.</text>
</comment>
<keyword evidence="2" id="KW-1185">Reference proteome</keyword>
<protein>
    <submittedName>
        <fullName evidence="1">Uncharacterized protein</fullName>
    </submittedName>
</protein>
<dbReference type="EMBL" id="CM044704">
    <property type="protein sequence ID" value="KAI5666047.1"/>
    <property type="molecule type" value="Genomic_DNA"/>
</dbReference>
<reference evidence="2" key="1">
    <citation type="journal article" date="2023" name="Nat. Plants">
        <title>Single-cell RNA sequencing provides a high-resolution roadmap for understanding the multicellular compartmentation of specialized metabolism.</title>
        <authorList>
            <person name="Sun S."/>
            <person name="Shen X."/>
            <person name="Li Y."/>
            <person name="Li Y."/>
            <person name="Wang S."/>
            <person name="Li R."/>
            <person name="Zhang H."/>
            <person name="Shen G."/>
            <person name="Guo B."/>
            <person name="Wei J."/>
            <person name="Xu J."/>
            <person name="St-Pierre B."/>
            <person name="Chen S."/>
            <person name="Sun C."/>
        </authorList>
    </citation>
    <scope>NUCLEOTIDE SEQUENCE [LARGE SCALE GENOMIC DNA]</scope>
</reference>
<sequence>MGEDLLTSLTIENYHPSTFLSMDSISNCIDESDRDMNRQIVFRPPDINLPLSVELSPPPPPPSHSWNHHDPFDILEVGLGHQPNESDKLFDVPKLGRKCAKRLDSVWGAWFFFSFYFKPVLKEKSKCNIIRDSNGFSGFDKSDLQDDVFLVQYDMENMYMWMFKEKPENALGKMQLRSYMNGTSRQGERPFPFSVDKGFVRSHRMQRKQYRGLSNPQCVHGIELVSSPNLTGIDEEEQKKWVELTGRNLNFKVPPEAKEFSSWRNLPNTDFEPERPVPSLKSNTHPTQKKLLNGSGLNLLTQPSNHVNGNGVDLSSGGNKKRKEILSHGTEDNGFLLGNRNLDTLLEVDIHPIEPHWLSEFAGVMRNAYGPATAAKAIYEDEEGYLILITLPFADPERVKVHWWNNLTHGILKISSVSTSCMPFIQRNGRTFKLTDPAPEHCPPGEFKREIQLPSRIPDDAKLEAYFDKSGTVLEIKVPKHRTGPEEHEVPVCLRPPNVFGLS</sequence>
<gene>
    <name evidence="1" type="ORF">M9H77_15900</name>
</gene>
<dbReference type="Proteomes" id="UP001060085">
    <property type="component" value="Linkage Group LG04"/>
</dbReference>
<name>A0ACC0B0U0_CATRO</name>
<organism evidence="1 2">
    <name type="scientific">Catharanthus roseus</name>
    <name type="common">Madagascar periwinkle</name>
    <name type="synonym">Vinca rosea</name>
    <dbReference type="NCBI Taxonomy" id="4058"/>
    <lineage>
        <taxon>Eukaryota</taxon>
        <taxon>Viridiplantae</taxon>
        <taxon>Streptophyta</taxon>
        <taxon>Embryophyta</taxon>
        <taxon>Tracheophyta</taxon>
        <taxon>Spermatophyta</taxon>
        <taxon>Magnoliopsida</taxon>
        <taxon>eudicotyledons</taxon>
        <taxon>Gunneridae</taxon>
        <taxon>Pentapetalae</taxon>
        <taxon>asterids</taxon>
        <taxon>lamiids</taxon>
        <taxon>Gentianales</taxon>
        <taxon>Apocynaceae</taxon>
        <taxon>Rauvolfioideae</taxon>
        <taxon>Vinceae</taxon>
        <taxon>Catharanthinae</taxon>
        <taxon>Catharanthus</taxon>
    </lineage>
</organism>